<dbReference type="InterPro" id="IPR009003">
    <property type="entry name" value="Peptidase_S1_PA"/>
</dbReference>
<dbReference type="PRINTS" id="PR00834">
    <property type="entry name" value="PROTEASES2C"/>
</dbReference>
<dbReference type="InterPro" id="IPR036034">
    <property type="entry name" value="PDZ_sf"/>
</dbReference>
<evidence type="ECO:0000256" key="1">
    <source>
        <dbReference type="ARBA" id="ARBA00001772"/>
    </source>
</evidence>
<dbReference type="GO" id="GO:0006508">
    <property type="term" value="P:proteolysis"/>
    <property type="evidence" value="ECO:0007669"/>
    <property type="project" value="UniProtKB-KW"/>
</dbReference>
<evidence type="ECO:0000256" key="7">
    <source>
        <dbReference type="ARBA" id="ARBA00022764"/>
    </source>
</evidence>
<evidence type="ECO:0000256" key="8">
    <source>
        <dbReference type="ARBA" id="ARBA00022801"/>
    </source>
</evidence>
<evidence type="ECO:0000256" key="3">
    <source>
        <dbReference type="ARBA" id="ARBA00010541"/>
    </source>
</evidence>
<dbReference type="Pfam" id="PF13365">
    <property type="entry name" value="Trypsin_2"/>
    <property type="match status" value="1"/>
</dbReference>
<keyword evidence="7" id="KW-0574">Periplasm</keyword>
<evidence type="ECO:0000256" key="11">
    <source>
        <dbReference type="ARBA" id="ARBA00032850"/>
    </source>
</evidence>
<dbReference type="SUPFAM" id="SSF50156">
    <property type="entry name" value="PDZ domain-like"/>
    <property type="match status" value="2"/>
</dbReference>
<comment type="subcellular location">
    <subcellularLocation>
        <location evidence="2">Periplasm</location>
    </subcellularLocation>
</comment>
<dbReference type="PANTHER" id="PTHR22939:SF130">
    <property type="entry name" value="PERIPLASMIC SERINE ENDOPROTEASE DEGP-LIKE-RELATED"/>
    <property type="match status" value="1"/>
</dbReference>
<name>B1YX04_BURA4</name>
<evidence type="ECO:0000256" key="5">
    <source>
        <dbReference type="ARBA" id="ARBA00013958"/>
    </source>
</evidence>
<evidence type="ECO:0000256" key="12">
    <source>
        <dbReference type="SAM" id="MobiDB-lite"/>
    </source>
</evidence>
<evidence type="ECO:0000313" key="14">
    <source>
        <dbReference type="EMBL" id="ACB66866.1"/>
    </source>
</evidence>
<dbReference type="PROSITE" id="PS50106">
    <property type="entry name" value="PDZ"/>
    <property type="match status" value="2"/>
</dbReference>
<evidence type="ECO:0000256" key="10">
    <source>
        <dbReference type="ARBA" id="ARBA00023016"/>
    </source>
</evidence>
<dbReference type="KEGG" id="bac:BamMC406_4410"/>
<dbReference type="InterPro" id="IPR001478">
    <property type="entry name" value="PDZ"/>
</dbReference>
<dbReference type="Gene3D" id="2.30.42.10">
    <property type="match status" value="2"/>
</dbReference>
<dbReference type="SMR" id="B1YX04"/>
<dbReference type="Gene3D" id="2.40.10.120">
    <property type="match status" value="1"/>
</dbReference>
<dbReference type="PANTHER" id="PTHR22939">
    <property type="entry name" value="SERINE PROTEASE FAMILY S1C HTRA-RELATED"/>
    <property type="match status" value="1"/>
</dbReference>
<dbReference type="AlphaFoldDB" id="B1YX04"/>
<dbReference type="InterPro" id="IPR001940">
    <property type="entry name" value="Peptidase_S1C"/>
</dbReference>
<comment type="catalytic activity">
    <reaction evidence="1">
        <text>Acts on substrates that are at least partially unfolded. The cleavage site P1 residue is normally between a pair of hydrophobic residues, such as Val-|-Val.</text>
        <dbReference type="EC" id="3.4.21.107"/>
    </reaction>
</comment>
<dbReference type="Proteomes" id="UP000001680">
    <property type="component" value="Chromosome 2"/>
</dbReference>
<feature type="domain" description="PDZ" evidence="13">
    <location>
        <begin position="347"/>
        <end position="439"/>
    </location>
</feature>
<dbReference type="Pfam" id="PF13180">
    <property type="entry name" value="PDZ_2"/>
    <property type="match status" value="1"/>
</dbReference>
<sequence length="584" mass="59847">MRVSESYMADAAWTINGCVYRRLPGVRVSRARRRRDCRGRCTVVRQTLARAVLRTALIGGVFAGILSSSPPTRAGTVATPAPPPVMKSRPAARAYSMPVDFPAIVDRYGPAVVTIMTTGPDQQPGGPAFAILEPDDPLAGFFRRGAQPPAPPPPLMPGQGPQAPLPDTSPRAIAGSGSGFIVSPDGLILTSAHVVADATDVTVRLADRRDLKATVLAVDPQSDVAVLRVDATKLPFVRIGDSARVRAGEPVMTIGAPDGSGNTVTAGIVSATAHPLPDGSAFPFFQTDIAVNPDNSGGPVFNRAGEVIGIAVQVYTGADRYASTTFAIPIAFAMKVRAQAQAQMRTNAQAQRASSGNALGVDVQDVGTGLAAAFGLPRPVGALVNGVDPGSPAAAAGVKPGDVIVQFGDKPIGQAAELNDLAAALPPGGKVPLRLIRNRTPMRLTVTGAATGDAIDNATYNATYNAPYNAPATGSAGMVGTAGAAGVAMAAARPADGGDRLGLTMHPLSDAERRSTGLAVGMMVDAVHGPAARAGIRPGDVVLELNDTLLETPEDVPALEASGGVIAVLIQRENARKFVSVRAR</sequence>
<proteinExistence type="inferred from homology"/>
<accession>B1YX04</accession>
<evidence type="ECO:0000256" key="4">
    <source>
        <dbReference type="ARBA" id="ARBA00013035"/>
    </source>
</evidence>
<evidence type="ECO:0000256" key="6">
    <source>
        <dbReference type="ARBA" id="ARBA00022670"/>
    </source>
</evidence>
<reference evidence="15" key="1">
    <citation type="submission" date="2008-04" db="EMBL/GenBank/DDBJ databases">
        <title>Complete sequence of chromosome 2 of Burkholderia ambifaria MC40-6.</title>
        <authorList>
            <person name="Copeland A."/>
            <person name="Lucas S."/>
            <person name="Lapidus A."/>
            <person name="Glavina del Rio T."/>
            <person name="Dalin E."/>
            <person name="Tice H."/>
            <person name="Pitluck S."/>
            <person name="Chain P."/>
            <person name="Malfatti S."/>
            <person name="Shin M."/>
            <person name="Vergez L."/>
            <person name="Lang D."/>
            <person name="Schmutz J."/>
            <person name="Larimer F."/>
            <person name="Land M."/>
            <person name="Hauser L."/>
            <person name="Kyrpides N."/>
            <person name="Lykidis A."/>
            <person name="Ramette A."/>
            <person name="Konstantinidis K."/>
            <person name="Tiedje J."/>
            <person name="Richardson P."/>
        </authorList>
    </citation>
    <scope>NUCLEOTIDE SEQUENCE [LARGE SCALE GENOMIC DNA]</scope>
    <source>
        <strain evidence="15">MC40-6</strain>
    </source>
</reference>
<dbReference type="InterPro" id="IPR041489">
    <property type="entry name" value="PDZ_6"/>
</dbReference>
<dbReference type="HOGENOM" id="CLU_020120_1_0_4"/>
<feature type="region of interest" description="Disordered" evidence="12">
    <location>
        <begin position="144"/>
        <end position="164"/>
    </location>
</feature>
<keyword evidence="8" id="KW-0378">Hydrolase</keyword>
<dbReference type="SMART" id="SM00228">
    <property type="entry name" value="PDZ"/>
    <property type="match status" value="2"/>
</dbReference>
<gene>
    <name evidence="14" type="ordered locus">BamMC406_4410</name>
</gene>
<dbReference type="EMBL" id="CP001026">
    <property type="protein sequence ID" value="ACB66866.1"/>
    <property type="molecule type" value="Genomic_DNA"/>
</dbReference>
<dbReference type="Pfam" id="PF17820">
    <property type="entry name" value="PDZ_6"/>
    <property type="match status" value="1"/>
</dbReference>
<comment type="similarity">
    <text evidence="3">Belongs to the peptidase S1C family.</text>
</comment>
<organism evidence="14 15">
    <name type="scientific">Burkholderia ambifaria (strain MC40-6)</name>
    <dbReference type="NCBI Taxonomy" id="398577"/>
    <lineage>
        <taxon>Bacteria</taxon>
        <taxon>Pseudomonadati</taxon>
        <taxon>Pseudomonadota</taxon>
        <taxon>Betaproteobacteria</taxon>
        <taxon>Burkholderiales</taxon>
        <taxon>Burkholderiaceae</taxon>
        <taxon>Burkholderia</taxon>
        <taxon>Burkholderia cepacia complex</taxon>
    </lineage>
</organism>
<protein>
    <recommendedName>
        <fullName evidence="5">Probable periplasmic serine endoprotease DegP-like</fullName>
        <ecNumber evidence="4">3.4.21.107</ecNumber>
    </recommendedName>
    <alternativeName>
        <fullName evidence="11">Protease Do</fullName>
    </alternativeName>
</protein>
<dbReference type="GO" id="GO:0004252">
    <property type="term" value="F:serine-type endopeptidase activity"/>
    <property type="evidence" value="ECO:0007669"/>
    <property type="project" value="InterPro"/>
</dbReference>
<keyword evidence="9" id="KW-0720">Serine protease</keyword>
<feature type="domain" description="PDZ" evidence="13">
    <location>
        <begin position="488"/>
        <end position="574"/>
    </location>
</feature>
<evidence type="ECO:0000256" key="2">
    <source>
        <dbReference type="ARBA" id="ARBA00004418"/>
    </source>
</evidence>
<evidence type="ECO:0000259" key="13">
    <source>
        <dbReference type="PROSITE" id="PS50106"/>
    </source>
</evidence>
<evidence type="ECO:0000256" key="9">
    <source>
        <dbReference type="ARBA" id="ARBA00022825"/>
    </source>
</evidence>
<keyword evidence="10" id="KW-0346">Stress response</keyword>
<keyword evidence="6" id="KW-0645">Protease</keyword>
<evidence type="ECO:0000313" key="15">
    <source>
        <dbReference type="Proteomes" id="UP000001680"/>
    </source>
</evidence>
<dbReference type="SUPFAM" id="SSF50494">
    <property type="entry name" value="Trypsin-like serine proteases"/>
    <property type="match status" value="1"/>
</dbReference>
<dbReference type="EC" id="3.4.21.107" evidence="4"/>